<reference evidence="1" key="1">
    <citation type="submission" date="2019-08" db="EMBL/GenBank/DDBJ databases">
        <authorList>
            <person name="Kucharzyk K."/>
            <person name="Murdoch R.W."/>
            <person name="Higgins S."/>
            <person name="Loffler F."/>
        </authorList>
    </citation>
    <scope>NUCLEOTIDE SEQUENCE</scope>
</reference>
<dbReference type="EMBL" id="VSSQ01066905">
    <property type="protein sequence ID" value="MPN19359.1"/>
    <property type="molecule type" value="Genomic_DNA"/>
</dbReference>
<proteinExistence type="predicted"/>
<name>A0A645G0G5_9ZZZZ</name>
<organism evidence="1">
    <name type="scientific">bioreactor metagenome</name>
    <dbReference type="NCBI Taxonomy" id="1076179"/>
    <lineage>
        <taxon>unclassified sequences</taxon>
        <taxon>metagenomes</taxon>
        <taxon>ecological metagenomes</taxon>
    </lineage>
</organism>
<evidence type="ECO:0000313" key="1">
    <source>
        <dbReference type="EMBL" id="MPN19359.1"/>
    </source>
</evidence>
<dbReference type="AlphaFoldDB" id="A0A645G0G5"/>
<comment type="caution">
    <text evidence="1">The sequence shown here is derived from an EMBL/GenBank/DDBJ whole genome shotgun (WGS) entry which is preliminary data.</text>
</comment>
<accession>A0A645G0G5</accession>
<protein>
    <submittedName>
        <fullName evidence="1">Uncharacterized protein</fullName>
    </submittedName>
</protein>
<sequence length="63" mass="7313">MRYMAKQRMIVTDDQLLIDMDLLFNAIREANGDWQQVERDMQQYLAAVQGMADASQEDASDEE</sequence>
<gene>
    <name evidence="1" type="ORF">SDC9_166727</name>
</gene>